<sequence>MKKTIVILALTLLMGCASTTEIVWHDGKTITITGASDEVVTAKIGKDEVIADRRGKENIFQSFVNMLMFKGMSTEAK</sequence>
<reference evidence="1" key="1">
    <citation type="journal article" date="2015" name="Nature">
        <title>Complex archaea that bridge the gap between prokaryotes and eukaryotes.</title>
        <authorList>
            <person name="Spang A."/>
            <person name="Saw J.H."/>
            <person name="Jorgensen S.L."/>
            <person name="Zaremba-Niedzwiedzka K."/>
            <person name="Martijn J."/>
            <person name="Lind A.E."/>
            <person name="van Eijk R."/>
            <person name="Schleper C."/>
            <person name="Guy L."/>
            <person name="Ettema T.J."/>
        </authorList>
    </citation>
    <scope>NUCLEOTIDE SEQUENCE</scope>
</reference>
<gene>
    <name evidence="1" type="ORF">LCGC14_0359460</name>
</gene>
<proteinExistence type="predicted"/>
<protein>
    <recommendedName>
        <fullName evidence="2">Lipoprotein</fullName>
    </recommendedName>
</protein>
<name>A0A0F9VVQ6_9ZZZZ</name>
<dbReference type="PROSITE" id="PS51257">
    <property type="entry name" value="PROKAR_LIPOPROTEIN"/>
    <property type="match status" value="1"/>
</dbReference>
<evidence type="ECO:0000313" key="1">
    <source>
        <dbReference type="EMBL" id="KKN77531.1"/>
    </source>
</evidence>
<evidence type="ECO:0008006" key="2">
    <source>
        <dbReference type="Google" id="ProtNLM"/>
    </source>
</evidence>
<comment type="caution">
    <text evidence="1">The sequence shown here is derived from an EMBL/GenBank/DDBJ whole genome shotgun (WGS) entry which is preliminary data.</text>
</comment>
<dbReference type="AlphaFoldDB" id="A0A0F9VVQ6"/>
<accession>A0A0F9VVQ6</accession>
<organism evidence="1">
    <name type="scientific">marine sediment metagenome</name>
    <dbReference type="NCBI Taxonomy" id="412755"/>
    <lineage>
        <taxon>unclassified sequences</taxon>
        <taxon>metagenomes</taxon>
        <taxon>ecological metagenomes</taxon>
    </lineage>
</organism>
<dbReference type="EMBL" id="LAZR01000277">
    <property type="protein sequence ID" value="KKN77531.1"/>
    <property type="molecule type" value="Genomic_DNA"/>
</dbReference>